<gene>
    <name evidence="1" type="ORF">MNOR_LOCUS7074</name>
</gene>
<dbReference type="EMBL" id="CAXKWB010003046">
    <property type="protein sequence ID" value="CAL4068272.1"/>
    <property type="molecule type" value="Genomic_DNA"/>
</dbReference>
<name>A0AAV2Q0P3_MEGNR</name>
<comment type="caution">
    <text evidence="1">The sequence shown here is derived from an EMBL/GenBank/DDBJ whole genome shotgun (WGS) entry which is preliminary data.</text>
</comment>
<dbReference type="Proteomes" id="UP001497623">
    <property type="component" value="Unassembled WGS sequence"/>
</dbReference>
<sequence>VTEVVRYRVPTPFRNPTPPRPRRVRNTISSFPRWSEIAQRSEATTTLQEAECDTNSVSEAPTPHHSLVRTEGRQLGEAAASVNVSLANGDSTPAITGGGLTRSYSLRGRTRTTSTTRRYTQTCHWQQGRGVCLLHCVMESVKGKSVSTCHKHPAGRASPRTKNFLPDHAFNYIGLILCLSCLQVRIMD</sequence>
<proteinExistence type="predicted"/>
<reference evidence="1 2" key="1">
    <citation type="submission" date="2024-05" db="EMBL/GenBank/DDBJ databases">
        <authorList>
            <person name="Wallberg A."/>
        </authorList>
    </citation>
    <scope>NUCLEOTIDE SEQUENCE [LARGE SCALE GENOMIC DNA]</scope>
</reference>
<keyword evidence="2" id="KW-1185">Reference proteome</keyword>
<evidence type="ECO:0000313" key="2">
    <source>
        <dbReference type="Proteomes" id="UP001497623"/>
    </source>
</evidence>
<protein>
    <submittedName>
        <fullName evidence="1">Uncharacterized protein</fullName>
    </submittedName>
</protein>
<dbReference type="AlphaFoldDB" id="A0AAV2Q0P3"/>
<organism evidence="1 2">
    <name type="scientific">Meganyctiphanes norvegica</name>
    <name type="common">Northern krill</name>
    <name type="synonym">Thysanopoda norvegica</name>
    <dbReference type="NCBI Taxonomy" id="48144"/>
    <lineage>
        <taxon>Eukaryota</taxon>
        <taxon>Metazoa</taxon>
        <taxon>Ecdysozoa</taxon>
        <taxon>Arthropoda</taxon>
        <taxon>Crustacea</taxon>
        <taxon>Multicrustacea</taxon>
        <taxon>Malacostraca</taxon>
        <taxon>Eumalacostraca</taxon>
        <taxon>Eucarida</taxon>
        <taxon>Euphausiacea</taxon>
        <taxon>Euphausiidae</taxon>
        <taxon>Meganyctiphanes</taxon>
    </lineage>
</organism>
<accession>A0AAV2Q0P3</accession>
<feature type="non-terminal residue" evidence="1">
    <location>
        <position position="1"/>
    </location>
</feature>
<evidence type="ECO:0000313" key="1">
    <source>
        <dbReference type="EMBL" id="CAL4068272.1"/>
    </source>
</evidence>